<comment type="caution">
    <text evidence="4">The sequence shown here is derived from an EMBL/GenBank/DDBJ whole genome shotgun (WGS) entry which is preliminary data.</text>
</comment>
<dbReference type="InterPro" id="IPR029058">
    <property type="entry name" value="AB_hydrolase_fold"/>
</dbReference>
<feature type="active site" description="Charge relay system" evidence="1">
    <location>
        <position position="289"/>
    </location>
</feature>
<evidence type="ECO:0000259" key="3">
    <source>
        <dbReference type="Pfam" id="PF05448"/>
    </source>
</evidence>
<dbReference type="Proteomes" id="UP000297938">
    <property type="component" value="Unassembled WGS sequence"/>
</dbReference>
<dbReference type="GO" id="GO:0052689">
    <property type="term" value="F:carboxylic ester hydrolase activity"/>
    <property type="evidence" value="ECO:0007669"/>
    <property type="project" value="TreeGrafter"/>
</dbReference>
<feature type="active site" description="Nucleophile" evidence="1">
    <location>
        <position position="174"/>
    </location>
</feature>
<protein>
    <recommendedName>
        <fullName evidence="3">Acetyl xylan esterase domain-containing protein</fullName>
    </recommendedName>
</protein>
<accession>A0A7Z8CZ67</accession>
<dbReference type="Gene3D" id="3.40.50.1820">
    <property type="entry name" value="alpha/beta hydrolase"/>
    <property type="match status" value="1"/>
</dbReference>
<dbReference type="PANTHER" id="PTHR40111">
    <property type="entry name" value="CEPHALOSPORIN-C DEACETYLASE"/>
    <property type="match status" value="1"/>
</dbReference>
<feature type="active site" description="Charge relay system" evidence="1">
    <location>
        <position position="260"/>
    </location>
</feature>
<dbReference type="Pfam" id="PF05448">
    <property type="entry name" value="AXE1"/>
    <property type="match status" value="1"/>
</dbReference>
<proteinExistence type="predicted"/>
<organism evidence="4 5">
    <name type="scientific">Carnobacterium divergens</name>
    <name type="common">Lactobacillus divergens</name>
    <dbReference type="NCBI Taxonomy" id="2748"/>
    <lineage>
        <taxon>Bacteria</taxon>
        <taxon>Bacillati</taxon>
        <taxon>Bacillota</taxon>
        <taxon>Bacilli</taxon>
        <taxon>Lactobacillales</taxon>
        <taxon>Carnobacteriaceae</taxon>
        <taxon>Carnobacterium</taxon>
    </lineage>
</organism>
<dbReference type="RefSeq" id="WP_135025866.1">
    <property type="nucleotide sequence ID" value="NZ_JBFUWK010000004.1"/>
</dbReference>
<reference evidence="4 5" key="1">
    <citation type="journal article" date="2018" name="Int. J. Food Microbiol.">
        <title>Growth of Carnobacterium spp. isolated from chilled vacuum-packaged meat under relevant acidic conditions.</title>
        <authorList>
            <person name="Zhang P."/>
            <person name="Badoni M."/>
            <person name="Ganzle M."/>
            <person name="Yang X."/>
        </authorList>
    </citation>
    <scope>NUCLEOTIDE SEQUENCE [LARGE SCALE GENOMIC DNA]</scope>
    <source>
        <strain evidence="4 5">B2</strain>
    </source>
</reference>
<dbReference type="AlphaFoldDB" id="A0A7Z8CZ67"/>
<evidence type="ECO:0000313" key="4">
    <source>
        <dbReference type="EMBL" id="TFJ27766.1"/>
    </source>
</evidence>
<dbReference type="SUPFAM" id="SSF53474">
    <property type="entry name" value="alpha/beta-Hydrolases"/>
    <property type="match status" value="1"/>
</dbReference>
<dbReference type="InterPro" id="IPR039069">
    <property type="entry name" value="CE7"/>
</dbReference>
<name>A0A7Z8CZ67_CARDV</name>
<evidence type="ECO:0000313" key="5">
    <source>
        <dbReference type="Proteomes" id="UP000297938"/>
    </source>
</evidence>
<dbReference type="GO" id="GO:0005976">
    <property type="term" value="P:polysaccharide metabolic process"/>
    <property type="evidence" value="ECO:0007669"/>
    <property type="project" value="TreeGrafter"/>
</dbReference>
<dbReference type="InterPro" id="IPR008391">
    <property type="entry name" value="AXE1_dom"/>
</dbReference>
<evidence type="ECO:0000256" key="1">
    <source>
        <dbReference type="PIRSR" id="PIRSR639069-1"/>
    </source>
</evidence>
<dbReference type="PANTHER" id="PTHR40111:SF1">
    <property type="entry name" value="CEPHALOSPORIN-C DEACETYLASE"/>
    <property type="match status" value="1"/>
</dbReference>
<feature type="binding site" evidence="2">
    <location>
        <position position="84"/>
    </location>
    <ligand>
        <name>substrate</name>
    </ligand>
</feature>
<feature type="domain" description="Acetyl xylan esterase" evidence="3">
    <location>
        <begin position="4"/>
        <end position="300"/>
    </location>
</feature>
<dbReference type="EMBL" id="NRPP01000009">
    <property type="protein sequence ID" value="TFJ27766.1"/>
    <property type="molecule type" value="Genomic_DNA"/>
</dbReference>
<sequence>MVFETYLPEMTRKPDFEEFWKRTLKELVSEKLALKLTPYEYPSDSIEIFSIQFTGFFGEVLHGWYLLPKNRQGKIPCMIDYLGYLSVVGEPIGHLHWASLGFATIVMDVRGQGGLTGDAHPYPIPLLPMPIAHGLLDREVYYQRRLFADAFRCVEAAEALPEIDNKFISLTGASQGGALVMATAALGKERIFAAFPDVPSSSDIATRIQEETGSFKAIADYLRMNPENETAVLDVQTYFDTMNLAEWITCPIYASVALKDPVCPAKNYFASYNRIQSKKMITCYPYNGHEGGGQKHLLKKMRLAKQLVEESVEIKS</sequence>
<gene>
    <name evidence="4" type="ORF">CKN69_05145</name>
</gene>
<evidence type="ECO:0000256" key="2">
    <source>
        <dbReference type="PIRSR" id="PIRSR639069-2"/>
    </source>
</evidence>